<gene>
    <name evidence="2" type="ORF">PHLGIDRAFT_113827</name>
</gene>
<evidence type="ECO:0000256" key="1">
    <source>
        <dbReference type="SAM" id="MobiDB-lite"/>
    </source>
</evidence>
<feature type="region of interest" description="Disordered" evidence="1">
    <location>
        <begin position="1"/>
        <end position="26"/>
    </location>
</feature>
<organism evidence="2 3">
    <name type="scientific">Phlebiopsis gigantea (strain 11061_1 CR5-6)</name>
    <name type="common">White-rot fungus</name>
    <name type="synonym">Peniophora gigantea</name>
    <dbReference type="NCBI Taxonomy" id="745531"/>
    <lineage>
        <taxon>Eukaryota</taxon>
        <taxon>Fungi</taxon>
        <taxon>Dikarya</taxon>
        <taxon>Basidiomycota</taxon>
        <taxon>Agaricomycotina</taxon>
        <taxon>Agaricomycetes</taxon>
        <taxon>Polyporales</taxon>
        <taxon>Phanerochaetaceae</taxon>
        <taxon>Phlebiopsis</taxon>
    </lineage>
</organism>
<accession>A0A0C3SE28</accession>
<name>A0A0C3SE28_PHLG1</name>
<sequence length="127" mass="13906">MTEIHLSSPSSLSPMKTSRARTAPTGIGLAQERENLIWDLDETVPEIDRSFFETHLLPPSPLPPGVTAESIVANLIASGHAKEDHEIHAYALRNPVESSVTTSLRWVDVAVPAEFKKANHPLMYATP</sequence>
<dbReference type="HOGENOM" id="CLU_1971324_0_0_1"/>
<feature type="compositionally biased region" description="Low complexity" evidence="1">
    <location>
        <begin position="1"/>
        <end position="14"/>
    </location>
</feature>
<proteinExistence type="predicted"/>
<protein>
    <submittedName>
        <fullName evidence="2">Uncharacterized protein</fullName>
    </submittedName>
</protein>
<dbReference type="AlphaFoldDB" id="A0A0C3SE28"/>
<reference evidence="2 3" key="1">
    <citation type="journal article" date="2014" name="PLoS Genet.">
        <title>Analysis of the Phlebiopsis gigantea genome, transcriptome and secretome provides insight into its pioneer colonization strategies of wood.</title>
        <authorList>
            <person name="Hori C."/>
            <person name="Ishida T."/>
            <person name="Igarashi K."/>
            <person name="Samejima M."/>
            <person name="Suzuki H."/>
            <person name="Master E."/>
            <person name="Ferreira P."/>
            <person name="Ruiz-Duenas F.J."/>
            <person name="Held B."/>
            <person name="Canessa P."/>
            <person name="Larrondo L.F."/>
            <person name="Schmoll M."/>
            <person name="Druzhinina I.S."/>
            <person name="Kubicek C.P."/>
            <person name="Gaskell J.A."/>
            <person name="Kersten P."/>
            <person name="St John F."/>
            <person name="Glasner J."/>
            <person name="Sabat G."/>
            <person name="Splinter BonDurant S."/>
            <person name="Syed K."/>
            <person name="Yadav J."/>
            <person name="Mgbeahuruike A.C."/>
            <person name="Kovalchuk A."/>
            <person name="Asiegbu F.O."/>
            <person name="Lackner G."/>
            <person name="Hoffmeister D."/>
            <person name="Rencoret J."/>
            <person name="Gutierrez A."/>
            <person name="Sun H."/>
            <person name="Lindquist E."/>
            <person name="Barry K."/>
            <person name="Riley R."/>
            <person name="Grigoriev I.V."/>
            <person name="Henrissat B."/>
            <person name="Kues U."/>
            <person name="Berka R.M."/>
            <person name="Martinez A.T."/>
            <person name="Covert S.F."/>
            <person name="Blanchette R.A."/>
            <person name="Cullen D."/>
        </authorList>
    </citation>
    <scope>NUCLEOTIDE SEQUENCE [LARGE SCALE GENOMIC DNA]</scope>
    <source>
        <strain evidence="2 3">11061_1 CR5-6</strain>
    </source>
</reference>
<keyword evidence="3" id="KW-1185">Reference proteome</keyword>
<dbReference type="EMBL" id="KN840440">
    <property type="protein sequence ID" value="KIP12352.1"/>
    <property type="molecule type" value="Genomic_DNA"/>
</dbReference>
<dbReference type="Proteomes" id="UP000053257">
    <property type="component" value="Unassembled WGS sequence"/>
</dbReference>
<evidence type="ECO:0000313" key="3">
    <source>
        <dbReference type="Proteomes" id="UP000053257"/>
    </source>
</evidence>
<evidence type="ECO:0000313" key="2">
    <source>
        <dbReference type="EMBL" id="KIP12352.1"/>
    </source>
</evidence>